<dbReference type="EMBL" id="JBBPBM010000003">
    <property type="protein sequence ID" value="KAK8593159.1"/>
    <property type="molecule type" value="Genomic_DNA"/>
</dbReference>
<accession>A0ABR2G260</accession>
<evidence type="ECO:0000313" key="3">
    <source>
        <dbReference type="Proteomes" id="UP001472677"/>
    </source>
</evidence>
<protein>
    <submittedName>
        <fullName evidence="2">Uncharacterized protein</fullName>
    </submittedName>
</protein>
<sequence>MKPEERWLPLLLMLQSSCRNEEVGVCISMANTSTDGNGNADTNLSISLQLDSSSNNNGSHLCSGFIGFSPKSVLRPGSNPKSESSLQFREL</sequence>
<name>A0ABR2G260_9ROSI</name>
<comment type="caution">
    <text evidence="2">The sequence shown here is derived from an EMBL/GenBank/DDBJ whole genome shotgun (WGS) entry which is preliminary data.</text>
</comment>
<evidence type="ECO:0000313" key="2">
    <source>
        <dbReference type="EMBL" id="KAK8593159.1"/>
    </source>
</evidence>
<dbReference type="Proteomes" id="UP001472677">
    <property type="component" value="Unassembled WGS sequence"/>
</dbReference>
<feature type="region of interest" description="Disordered" evidence="1">
    <location>
        <begin position="70"/>
        <end position="91"/>
    </location>
</feature>
<gene>
    <name evidence="2" type="ORF">V6N12_045244</name>
</gene>
<keyword evidence="3" id="KW-1185">Reference proteome</keyword>
<feature type="compositionally biased region" description="Polar residues" evidence="1">
    <location>
        <begin position="79"/>
        <end position="91"/>
    </location>
</feature>
<organism evidence="2 3">
    <name type="scientific">Hibiscus sabdariffa</name>
    <name type="common">roselle</name>
    <dbReference type="NCBI Taxonomy" id="183260"/>
    <lineage>
        <taxon>Eukaryota</taxon>
        <taxon>Viridiplantae</taxon>
        <taxon>Streptophyta</taxon>
        <taxon>Embryophyta</taxon>
        <taxon>Tracheophyta</taxon>
        <taxon>Spermatophyta</taxon>
        <taxon>Magnoliopsida</taxon>
        <taxon>eudicotyledons</taxon>
        <taxon>Gunneridae</taxon>
        <taxon>Pentapetalae</taxon>
        <taxon>rosids</taxon>
        <taxon>malvids</taxon>
        <taxon>Malvales</taxon>
        <taxon>Malvaceae</taxon>
        <taxon>Malvoideae</taxon>
        <taxon>Hibiscus</taxon>
    </lineage>
</organism>
<reference evidence="2 3" key="1">
    <citation type="journal article" date="2024" name="G3 (Bethesda)">
        <title>Genome assembly of Hibiscus sabdariffa L. provides insights into metabolisms of medicinal natural products.</title>
        <authorList>
            <person name="Kim T."/>
        </authorList>
    </citation>
    <scope>NUCLEOTIDE SEQUENCE [LARGE SCALE GENOMIC DNA]</scope>
    <source>
        <strain evidence="2">TK-2024</strain>
        <tissue evidence="2">Old leaves</tissue>
    </source>
</reference>
<proteinExistence type="predicted"/>
<evidence type="ECO:0000256" key="1">
    <source>
        <dbReference type="SAM" id="MobiDB-lite"/>
    </source>
</evidence>